<dbReference type="PROSITE" id="PS00107">
    <property type="entry name" value="PROTEIN_KINASE_ATP"/>
    <property type="match status" value="1"/>
</dbReference>
<reference evidence="17 18" key="1">
    <citation type="journal article" date="2019" name="Genome Biol. Evol.">
        <title>The Rhododendron genome and chromosomal organization provide insight into shared whole-genome duplications across the heath family (Ericaceae).</title>
        <authorList>
            <person name="Soza V.L."/>
            <person name="Lindsley D."/>
            <person name="Waalkes A."/>
            <person name="Ramage E."/>
            <person name="Patwardhan R.P."/>
            <person name="Burton J.N."/>
            <person name="Adey A."/>
            <person name="Kumar A."/>
            <person name="Qiu R."/>
            <person name="Shendure J."/>
            <person name="Hall B."/>
        </authorList>
    </citation>
    <scope>NUCLEOTIDE SEQUENCE [LARGE SCALE GENOMIC DNA]</scope>
    <source>
        <strain evidence="17">RSF 1966-606</strain>
    </source>
</reference>
<dbReference type="GO" id="GO:0005524">
    <property type="term" value="F:ATP binding"/>
    <property type="evidence" value="ECO:0007669"/>
    <property type="project" value="UniProtKB-UniRule"/>
</dbReference>
<feature type="chain" id="PRO_5025435601" description="Protein kinase domain-containing protein" evidence="15">
    <location>
        <begin position="22"/>
        <end position="809"/>
    </location>
</feature>
<keyword evidence="9 14" id="KW-1133">Transmembrane helix</keyword>
<comment type="subcellular location">
    <subcellularLocation>
        <location evidence="1">Membrane</location>
        <topology evidence="1">Single-pass type I membrane protein</topology>
    </subcellularLocation>
</comment>
<dbReference type="Gene3D" id="3.30.200.20">
    <property type="entry name" value="Phosphorylase Kinase, domain 1"/>
    <property type="match status" value="1"/>
</dbReference>
<dbReference type="FunFam" id="1.10.510.10:FF:000058">
    <property type="entry name" value="Receptor-like protein kinase FERONIA"/>
    <property type="match status" value="1"/>
</dbReference>
<evidence type="ECO:0000313" key="18">
    <source>
        <dbReference type="Proteomes" id="UP000428333"/>
    </source>
</evidence>
<feature type="non-terminal residue" evidence="17">
    <location>
        <position position="1"/>
    </location>
</feature>
<dbReference type="Proteomes" id="UP000428333">
    <property type="component" value="Linkage Group LG13"/>
</dbReference>
<feature type="compositionally biased region" description="Polar residues" evidence="13">
    <location>
        <begin position="727"/>
        <end position="739"/>
    </location>
</feature>
<comment type="caution">
    <text evidence="17">The sequence shown here is derived from an EMBL/GenBank/DDBJ whole genome shotgun (WGS) entry which is preliminary data.</text>
</comment>
<dbReference type="EMBL" id="QEFC01003700">
    <property type="protein sequence ID" value="KAE9447321.1"/>
    <property type="molecule type" value="Genomic_DNA"/>
</dbReference>
<dbReference type="GO" id="GO:0009506">
    <property type="term" value="C:plasmodesma"/>
    <property type="evidence" value="ECO:0007669"/>
    <property type="project" value="TreeGrafter"/>
</dbReference>
<evidence type="ECO:0000256" key="12">
    <source>
        <dbReference type="PROSITE-ProRule" id="PRU10141"/>
    </source>
</evidence>
<evidence type="ECO:0000256" key="8">
    <source>
        <dbReference type="ARBA" id="ARBA00022840"/>
    </source>
</evidence>
<dbReference type="Gene3D" id="1.10.510.10">
    <property type="entry name" value="Transferase(Phosphotransferase) domain 1"/>
    <property type="match status" value="1"/>
</dbReference>
<dbReference type="SMART" id="SM00220">
    <property type="entry name" value="S_TKc"/>
    <property type="match status" value="1"/>
</dbReference>
<dbReference type="InterPro" id="IPR000719">
    <property type="entry name" value="Prot_kinase_dom"/>
</dbReference>
<evidence type="ECO:0000256" key="3">
    <source>
        <dbReference type="ARBA" id="ARBA00022679"/>
    </source>
</evidence>
<evidence type="ECO:0000256" key="13">
    <source>
        <dbReference type="SAM" id="MobiDB-lite"/>
    </source>
</evidence>
<dbReference type="AlphaFoldDB" id="A0A6A4KVF8"/>
<dbReference type="PANTHER" id="PTHR27003">
    <property type="entry name" value="OS07G0166700 PROTEIN"/>
    <property type="match status" value="1"/>
</dbReference>
<feature type="transmembrane region" description="Helical" evidence="14">
    <location>
        <begin position="365"/>
        <end position="387"/>
    </location>
</feature>
<keyword evidence="8 12" id="KW-0067">ATP-binding</keyword>
<dbReference type="OrthoDB" id="264917at2759"/>
<dbReference type="SUPFAM" id="SSF56112">
    <property type="entry name" value="Protein kinase-like (PK-like)"/>
    <property type="match status" value="1"/>
</dbReference>
<dbReference type="CDD" id="cd14066">
    <property type="entry name" value="STKc_IRAK"/>
    <property type="match status" value="1"/>
</dbReference>
<evidence type="ECO:0000256" key="15">
    <source>
        <dbReference type="SAM" id="SignalP"/>
    </source>
</evidence>
<evidence type="ECO:0000256" key="5">
    <source>
        <dbReference type="ARBA" id="ARBA00022729"/>
    </source>
</evidence>
<evidence type="ECO:0000256" key="4">
    <source>
        <dbReference type="ARBA" id="ARBA00022692"/>
    </source>
</evidence>
<dbReference type="Pfam" id="PF07714">
    <property type="entry name" value="PK_Tyr_Ser-Thr"/>
    <property type="match status" value="1"/>
</dbReference>
<dbReference type="InterPro" id="IPR024788">
    <property type="entry name" value="Malectin-like_Carb-bd_dom"/>
</dbReference>
<accession>A0A6A4KVF8</accession>
<keyword evidence="7" id="KW-0418">Kinase</keyword>
<feature type="region of interest" description="Disordered" evidence="13">
    <location>
        <begin position="697"/>
        <end position="745"/>
    </location>
</feature>
<evidence type="ECO:0000256" key="7">
    <source>
        <dbReference type="ARBA" id="ARBA00022777"/>
    </source>
</evidence>
<keyword evidence="18" id="KW-1185">Reference proteome</keyword>
<keyword evidence="5 15" id="KW-0732">Signal</keyword>
<evidence type="ECO:0000256" key="9">
    <source>
        <dbReference type="ARBA" id="ARBA00022989"/>
    </source>
</evidence>
<dbReference type="Gene3D" id="2.60.120.430">
    <property type="entry name" value="Galactose-binding lectin"/>
    <property type="match status" value="2"/>
</dbReference>
<dbReference type="GO" id="GO:0005886">
    <property type="term" value="C:plasma membrane"/>
    <property type="evidence" value="ECO:0007669"/>
    <property type="project" value="TreeGrafter"/>
</dbReference>
<dbReference type="InterPro" id="IPR045272">
    <property type="entry name" value="ANXUR1/2-like"/>
</dbReference>
<keyword evidence="10 14" id="KW-0472">Membrane</keyword>
<dbReference type="InterPro" id="IPR017441">
    <property type="entry name" value="Protein_kinase_ATP_BS"/>
</dbReference>
<evidence type="ECO:0000256" key="2">
    <source>
        <dbReference type="ARBA" id="ARBA00022527"/>
    </source>
</evidence>
<feature type="domain" description="Protein kinase" evidence="16">
    <location>
        <begin position="415"/>
        <end position="689"/>
    </location>
</feature>
<gene>
    <name evidence="17" type="ORF">C3L33_20802</name>
</gene>
<evidence type="ECO:0000256" key="1">
    <source>
        <dbReference type="ARBA" id="ARBA00004479"/>
    </source>
</evidence>
<dbReference type="FunFam" id="3.30.200.20:FF:000039">
    <property type="entry name" value="receptor-like protein kinase FERONIA"/>
    <property type="match status" value="1"/>
</dbReference>
<evidence type="ECO:0000313" key="17">
    <source>
        <dbReference type="EMBL" id="KAE9447321.1"/>
    </source>
</evidence>
<dbReference type="InterPro" id="IPR008271">
    <property type="entry name" value="Ser/Thr_kinase_AS"/>
</dbReference>
<keyword evidence="11" id="KW-0325">Glycoprotein</keyword>
<protein>
    <recommendedName>
        <fullName evidence="16">Protein kinase domain-containing protein</fullName>
    </recommendedName>
</protein>
<feature type="signal peptide" evidence="15">
    <location>
        <begin position="1"/>
        <end position="21"/>
    </location>
</feature>
<dbReference type="GO" id="GO:0004674">
    <property type="term" value="F:protein serine/threonine kinase activity"/>
    <property type="evidence" value="ECO:0007669"/>
    <property type="project" value="UniProtKB-KW"/>
</dbReference>
<dbReference type="FunFam" id="2.60.120.430:FF:000005">
    <property type="entry name" value="Putative receptor-like protein kinase"/>
    <property type="match status" value="1"/>
</dbReference>
<feature type="compositionally biased region" description="Low complexity" evidence="13">
    <location>
        <begin position="709"/>
        <end position="726"/>
    </location>
</feature>
<evidence type="ECO:0000259" key="16">
    <source>
        <dbReference type="PROSITE" id="PS50011"/>
    </source>
</evidence>
<name>A0A6A4KVF8_9ERIC</name>
<evidence type="ECO:0000256" key="14">
    <source>
        <dbReference type="SAM" id="Phobius"/>
    </source>
</evidence>
<dbReference type="PROSITE" id="PS50011">
    <property type="entry name" value="PROTEIN_KINASE_DOM"/>
    <property type="match status" value="1"/>
</dbReference>
<keyword evidence="4 14" id="KW-0812">Transmembrane</keyword>
<sequence length="809" mass="89257">MEKKPMATLLFLFCIFTAASTATSSAVTFTPKDNFLIDCGSGAQTTHSDGRLFLSDLNSGQYLASQGRDILASIPSGNVSSPIYLSARIFVEDATYTFRMARPGWHWIRLHFYPFKTNEYDLQNARFTVTTDSLVLLHDFGVENNNNTDQWFFKEYLVNVTSERFSIKFTPLKGDPAFINAIEVVSAPDILITDSVSALFPVAQIDGFSMQSFQTVYRLNVGVGQASFGFADGDQVSGSRVPLDCAPIVYASAVEMGDANVAAANFNVTWNLDIDLSYQYLVRLHFCDIISKSMDDLYFNVFVNGKKAISGIDLSTLTGGLATAYYKDFVVNSSMVFKVNNSVGSLDGEFGVDGNTANGVRKGTVAVVGFCMMFGAFVGLGAVAVRWQKRPQDWQKRNSFSSWLLPLHAGDASFMNSKTVIGVGGFGNVYYGELDDGTVVAVKRGNPQSEQGINEFHTEIQMLSKLRHRHLVSLIGYCDENTEMILVYEFMLNGPLRDHLYGKDLSPLTWKQRLEICIGAARGLHYLHTGAAQGIIHRDVKTTNILLDDNFIAKMADFGLSKDAPSSDGQNYVSTAVKGSFGYLDPEYFRKQQLTDKSDVYSFGVVLLEVLCARPALDPGLPREQVNLAEWAMQWKRKGLLEKIIDPVLIGSINLESMKKYAEAAEKCLAEYGVDRPTMGDVLWNLEYALQLQEASAQGKADDENKELAAASPPSAAVAPAAAATANNRPISPPEQSRNPAEVRRRGLSRYYSGKARSFVCMAEVRCVEDLKKQEHPQKRKKHSERLVPPLPCRRVSSSAQFASPILGM</sequence>
<evidence type="ECO:0000256" key="10">
    <source>
        <dbReference type="ARBA" id="ARBA00023136"/>
    </source>
</evidence>
<dbReference type="PANTHER" id="PTHR27003:SF106">
    <property type="entry name" value="OS06G0126250 PROTEIN"/>
    <property type="match status" value="1"/>
</dbReference>
<dbReference type="InterPro" id="IPR011009">
    <property type="entry name" value="Kinase-like_dom_sf"/>
</dbReference>
<dbReference type="GO" id="GO:0004714">
    <property type="term" value="F:transmembrane receptor protein tyrosine kinase activity"/>
    <property type="evidence" value="ECO:0007669"/>
    <property type="project" value="InterPro"/>
</dbReference>
<dbReference type="InterPro" id="IPR001245">
    <property type="entry name" value="Ser-Thr/Tyr_kinase_cat_dom"/>
</dbReference>
<proteinExistence type="predicted"/>
<organism evidence="17 18">
    <name type="scientific">Rhododendron williamsianum</name>
    <dbReference type="NCBI Taxonomy" id="262921"/>
    <lineage>
        <taxon>Eukaryota</taxon>
        <taxon>Viridiplantae</taxon>
        <taxon>Streptophyta</taxon>
        <taxon>Embryophyta</taxon>
        <taxon>Tracheophyta</taxon>
        <taxon>Spermatophyta</taxon>
        <taxon>Magnoliopsida</taxon>
        <taxon>eudicotyledons</taxon>
        <taxon>Gunneridae</taxon>
        <taxon>Pentapetalae</taxon>
        <taxon>asterids</taxon>
        <taxon>Ericales</taxon>
        <taxon>Ericaceae</taxon>
        <taxon>Ericoideae</taxon>
        <taxon>Rhodoreae</taxon>
        <taxon>Rhododendron</taxon>
    </lineage>
</organism>
<evidence type="ECO:0000256" key="6">
    <source>
        <dbReference type="ARBA" id="ARBA00022741"/>
    </source>
</evidence>
<dbReference type="PROSITE" id="PS00108">
    <property type="entry name" value="PROTEIN_KINASE_ST"/>
    <property type="match status" value="1"/>
</dbReference>
<keyword evidence="2" id="KW-0723">Serine/threonine-protein kinase</keyword>
<evidence type="ECO:0000256" key="11">
    <source>
        <dbReference type="ARBA" id="ARBA00023180"/>
    </source>
</evidence>
<dbReference type="Pfam" id="PF12819">
    <property type="entry name" value="Malectin_like"/>
    <property type="match status" value="1"/>
</dbReference>
<keyword evidence="6 12" id="KW-0547">Nucleotide-binding</keyword>
<feature type="binding site" evidence="12">
    <location>
        <position position="443"/>
    </location>
    <ligand>
        <name>ATP</name>
        <dbReference type="ChEBI" id="CHEBI:30616"/>
    </ligand>
</feature>
<keyword evidence="3" id="KW-0808">Transferase</keyword>